<evidence type="ECO:0000313" key="3">
    <source>
        <dbReference type="Proteomes" id="UP000814176"/>
    </source>
</evidence>
<feature type="region of interest" description="Disordered" evidence="1">
    <location>
        <begin position="68"/>
        <end position="88"/>
    </location>
</feature>
<accession>A0ABQ8K594</accession>
<name>A0ABQ8K594_9APHY</name>
<organism evidence="2 3">
    <name type="scientific">Rhodofomes roseus</name>
    <dbReference type="NCBI Taxonomy" id="34475"/>
    <lineage>
        <taxon>Eukaryota</taxon>
        <taxon>Fungi</taxon>
        <taxon>Dikarya</taxon>
        <taxon>Basidiomycota</taxon>
        <taxon>Agaricomycotina</taxon>
        <taxon>Agaricomycetes</taxon>
        <taxon>Polyporales</taxon>
        <taxon>Rhodofomes</taxon>
    </lineage>
</organism>
<sequence length="132" mass="15176">KRKLTRHAVLFKKLRPIHMSGDETDGPVKLHPGAYRIVDARWQSLELKTFLRALDAMYREDWAMPVGARATSGNPPRHRTEQDARTEEGIAPVGMWRNCYDEGWLNSLKAHVLDSLRVIDEDYDFNLKGTDS</sequence>
<keyword evidence="3" id="KW-1185">Reference proteome</keyword>
<comment type="caution">
    <text evidence="2">The sequence shown here is derived from an EMBL/GenBank/DDBJ whole genome shotgun (WGS) entry which is preliminary data.</text>
</comment>
<protein>
    <submittedName>
        <fullName evidence="2">Uncharacterized protein</fullName>
    </submittedName>
</protein>
<evidence type="ECO:0000313" key="2">
    <source>
        <dbReference type="EMBL" id="KAH9831927.1"/>
    </source>
</evidence>
<gene>
    <name evidence="2" type="ORF">C8Q71DRAFT_714643</name>
</gene>
<dbReference type="EMBL" id="JADCUA010000023">
    <property type="protein sequence ID" value="KAH9831927.1"/>
    <property type="molecule type" value="Genomic_DNA"/>
</dbReference>
<dbReference type="GeneID" id="72001717"/>
<feature type="non-terminal residue" evidence="2">
    <location>
        <position position="1"/>
    </location>
</feature>
<evidence type="ECO:0000256" key="1">
    <source>
        <dbReference type="SAM" id="MobiDB-lite"/>
    </source>
</evidence>
<reference evidence="2 3" key="1">
    <citation type="journal article" date="2021" name="Environ. Microbiol.">
        <title>Gene family expansions and transcriptome signatures uncover fungal adaptations to wood decay.</title>
        <authorList>
            <person name="Hage H."/>
            <person name="Miyauchi S."/>
            <person name="Viragh M."/>
            <person name="Drula E."/>
            <person name="Min B."/>
            <person name="Chaduli D."/>
            <person name="Navarro D."/>
            <person name="Favel A."/>
            <person name="Norest M."/>
            <person name="Lesage-Meessen L."/>
            <person name="Balint B."/>
            <person name="Merenyi Z."/>
            <person name="de Eugenio L."/>
            <person name="Morin E."/>
            <person name="Martinez A.T."/>
            <person name="Baldrian P."/>
            <person name="Stursova M."/>
            <person name="Martinez M.J."/>
            <person name="Novotny C."/>
            <person name="Magnuson J.K."/>
            <person name="Spatafora J.W."/>
            <person name="Maurice S."/>
            <person name="Pangilinan J."/>
            <person name="Andreopoulos W."/>
            <person name="LaButti K."/>
            <person name="Hundley H."/>
            <person name="Na H."/>
            <person name="Kuo A."/>
            <person name="Barry K."/>
            <person name="Lipzen A."/>
            <person name="Henrissat B."/>
            <person name="Riley R."/>
            <person name="Ahrendt S."/>
            <person name="Nagy L.G."/>
            <person name="Grigoriev I.V."/>
            <person name="Martin F."/>
            <person name="Rosso M.N."/>
        </authorList>
    </citation>
    <scope>NUCLEOTIDE SEQUENCE [LARGE SCALE GENOMIC DNA]</scope>
    <source>
        <strain evidence="2 3">CIRM-BRFM 1785</strain>
    </source>
</reference>
<dbReference type="Proteomes" id="UP000814176">
    <property type="component" value="Unassembled WGS sequence"/>
</dbReference>
<feature type="compositionally biased region" description="Basic and acidic residues" evidence="1">
    <location>
        <begin position="78"/>
        <end position="88"/>
    </location>
</feature>
<proteinExistence type="predicted"/>
<dbReference type="RefSeq" id="XP_047774973.1">
    <property type="nucleotide sequence ID" value="XM_047920985.1"/>
</dbReference>